<evidence type="ECO:0008006" key="4">
    <source>
        <dbReference type="Google" id="ProtNLM"/>
    </source>
</evidence>
<gene>
    <name evidence="2" type="ORF">SAMN06264365_106139</name>
</gene>
<evidence type="ECO:0000313" key="3">
    <source>
        <dbReference type="Proteomes" id="UP000198415"/>
    </source>
</evidence>
<dbReference type="InterPro" id="IPR028994">
    <property type="entry name" value="Integrin_alpha_N"/>
</dbReference>
<evidence type="ECO:0000313" key="2">
    <source>
        <dbReference type="EMBL" id="SNR84361.1"/>
    </source>
</evidence>
<protein>
    <recommendedName>
        <fullName evidence="4">Repeat domain-containing protein</fullName>
    </recommendedName>
</protein>
<accession>A0A238ZMT3</accession>
<dbReference type="Proteomes" id="UP000198415">
    <property type="component" value="Unassembled WGS sequence"/>
</dbReference>
<keyword evidence="1" id="KW-0732">Signal</keyword>
<feature type="chain" id="PRO_5012014588" description="Repeat domain-containing protein" evidence="1">
    <location>
        <begin position="40"/>
        <end position="351"/>
    </location>
</feature>
<dbReference type="RefSeq" id="WP_143232408.1">
    <property type="nucleotide sequence ID" value="NZ_BOMU01000053.1"/>
</dbReference>
<name>A0A238ZMT3_9ACTN</name>
<dbReference type="OrthoDB" id="4332189at2"/>
<dbReference type="AlphaFoldDB" id="A0A238ZMT3"/>
<sequence>MKTGIRSRAGVRALSLATVAGVLSGAAVFAPLSVTPALAASPAPAVDADLDGDNLTDLLTAGGEHGLASGLWLASGQSDGRIAAVPTDIGAHGNGVFHPGLPEGPADFDGAQVVTGHFAGGALQDILVYYPPTHSRNPGGAVILHGTGDGSVIRAELDQSFSNINAGTFSGMDWDDFQTINSPSQLVNAGAHHSTVYPDLIGIAGKDDGSSFLTYYANHGGIGGYNDLAVLPVRTPTGGTDWNTWTIATAQTGTGTALFLRQAATGKLFLWNDFVRTDAGTAEYASYLLSDNFHTGEDVTLHAADVNSDGIGDLWTVGDGAEAVAWLVSDLDSTTSTGTLTAQPSQHLNTD</sequence>
<dbReference type="EMBL" id="FZNR01000006">
    <property type="protein sequence ID" value="SNR84361.1"/>
    <property type="molecule type" value="Genomic_DNA"/>
</dbReference>
<feature type="signal peptide" evidence="1">
    <location>
        <begin position="1"/>
        <end position="39"/>
    </location>
</feature>
<keyword evidence="3" id="KW-1185">Reference proteome</keyword>
<dbReference type="SUPFAM" id="SSF69318">
    <property type="entry name" value="Integrin alpha N-terminal domain"/>
    <property type="match status" value="1"/>
</dbReference>
<organism evidence="2 3">
    <name type="scientific">Actinoplanes regularis</name>
    <dbReference type="NCBI Taxonomy" id="52697"/>
    <lineage>
        <taxon>Bacteria</taxon>
        <taxon>Bacillati</taxon>
        <taxon>Actinomycetota</taxon>
        <taxon>Actinomycetes</taxon>
        <taxon>Micromonosporales</taxon>
        <taxon>Micromonosporaceae</taxon>
        <taxon>Actinoplanes</taxon>
    </lineage>
</organism>
<reference evidence="2 3" key="1">
    <citation type="submission" date="2017-06" db="EMBL/GenBank/DDBJ databases">
        <authorList>
            <person name="Kim H.J."/>
            <person name="Triplett B.A."/>
        </authorList>
    </citation>
    <scope>NUCLEOTIDE SEQUENCE [LARGE SCALE GENOMIC DNA]</scope>
    <source>
        <strain evidence="2 3">DSM 43151</strain>
    </source>
</reference>
<proteinExistence type="predicted"/>
<evidence type="ECO:0000256" key="1">
    <source>
        <dbReference type="SAM" id="SignalP"/>
    </source>
</evidence>